<dbReference type="GO" id="GO:0003677">
    <property type="term" value="F:DNA binding"/>
    <property type="evidence" value="ECO:0007669"/>
    <property type="project" value="InterPro"/>
</dbReference>
<dbReference type="InterPro" id="IPR010994">
    <property type="entry name" value="RuvA_2-like"/>
</dbReference>
<evidence type="ECO:0000259" key="3">
    <source>
        <dbReference type="SMART" id="SM00278"/>
    </source>
</evidence>
<reference evidence="4" key="2">
    <citation type="submission" date="2021-09" db="EMBL/GenBank/DDBJ databases">
        <authorList>
            <person name="Gilroy R."/>
        </authorList>
    </citation>
    <scope>NUCLEOTIDE SEQUENCE</scope>
    <source>
        <strain evidence="4">1277</strain>
    </source>
</reference>
<comment type="caution">
    <text evidence="4">The sequence shown here is derived from an EMBL/GenBank/DDBJ whole genome shotgun (WGS) entry which is preliminary data.</text>
</comment>
<keyword evidence="2" id="KW-0812">Transmembrane</keyword>
<dbReference type="GO" id="GO:0015627">
    <property type="term" value="C:type II protein secretion system complex"/>
    <property type="evidence" value="ECO:0007669"/>
    <property type="project" value="TreeGrafter"/>
</dbReference>
<feature type="domain" description="Helix-hairpin-helix DNA-binding motif class 1" evidence="3">
    <location>
        <begin position="212"/>
        <end position="231"/>
    </location>
</feature>
<dbReference type="SMART" id="SM00278">
    <property type="entry name" value="HhH1"/>
    <property type="match status" value="2"/>
</dbReference>
<dbReference type="AlphaFoldDB" id="A0A921N137"/>
<dbReference type="SUPFAM" id="SSF47781">
    <property type="entry name" value="RuvA domain 2-like"/>
    <property type="match status" value="1"/>
</dbReference>
<dbReference type="Proteomes" id="UP000776700">
    <property type="component" value="Unassembled WGS sequence"/>
</dbReference>
<dbReference type="GO" id="GO:0015628">
    <property type="term" value="P:protein secretion by the type II secretion system"/>
    <property type="evidence" value="ECO:0007669"/>
    <property type="project" value="TreeGrafter"/>
</dbReference>
<name>A0A921N137_9FIRM</name>
<feature type="region of interest" description="Disordered" evidence="1">
    <location>
        <begin position="57"/>
        <end position="80"/>
    </location>
</feature>
<dbReference type="InterPro" id="IPR003583">
    <property type="entry name" value="Hlx-hairpin-Hlx_DNA-bd_motif"/>
</dbReference>
<dbReference type="Pfam" id="PF12836">
    <property type="entry name" value="HHH_3"/>
    <property type="match status" value="1"/>
</dbReference>
<dbReference type="EMBL" id="DYUB01000224">
    <property type="protein sequence ID" value="HJG96871.1"/>
    <property type="molecule type" value="Genomic_DNA"/>
</dbReference>
<dbReference type="Gene3D" id="1.10.150.280">
    <property type="entry name" value="AF1531-like domain"/>
    <property type="match status" value="1"/>
</dbReference>
<proteinExistence type="predicted"/>
<sequence>MLPLWELFKERFSRCNLKIKACVMLIIIVIAVLTLSFLMNRGVDQIKQNDESALIETSDHNQSLPHVKSERSSNKTTAKINNDSKDSFVYVDIKGAVKHPNVYKMSSNDRIKQLLDKAIATERADLTNINLSERLIDQKMIYVPEKGEQTNNPLNKNKTVTNLSENKDADVAKVNINTATESELTTIPGIGKVKAKSIIEYREQNGNFKSIDELKEINGFGAKTIEKLSSHLTM</sequence>
<dbReference type="NCBIfam" id="TIGR00426">
    <property type="entry name" value="competence protein ComEA helix-hairpin-helix repeat region"/>
    <property type="match status" value="1"/>
</dbReference>
<dbReference type="GO" id="GO:0006281">
    <property type="term" value="P:DNA repair"/>
    <property type="evidence" value="ECO:0007669"/>
    <property type="project" value="InterPro"/>
</dbReference>
<gene>
    <name evidence="4" type="ORF">K8V90_07215</name>
</gene>
<evidence type="ECO:0000256" key="2">
    <source>
        <dbReference type="SAM" id="Phobius"/>
    </source>
</evidence>
<keyword evidence="2" id="KW-1133">Transmembrane helix</keyword>
<reference evidence="4" key="1">
    <citation type="journal article" date="2021" name="PeerJ">
        <title>Extensive microbial diversity within the chicken gut microbiome revealed by metagenomics and culture.</title>
        <authorList>
            <person name="Gilroy R."/>
            <person name="Ravi A."/>
            <person name="Getino M."/>
            <person name="Pursley I."/>
            <person name="Horton D.L."/>
            <person name="Alikhan N.F."/>
            <person name="Baker D."/>
            <person name="Gharbi K."/>
            <person name="Hall N."/>
            <person name="Watson M."/>
            <person name="Adriaenssens E.M."/>
            <person name="Foster-Nyarko E."/>
            <person name="Jarju S."/>
            <person name="Secka A."/>
            <person name="Antonio M."/>
            <person name="Oren A."/>
            <person name="Chaudhuri R.R."/>
            <person name="La Ragione R."/>
            <person name="Hildebrand F."/>
            <person name="Pallen M.J."/>
        </authorList>
    </citation>
    <scope>NUCLEOTIDE SEQUENCE</scope>
    <source>
        <strain evidence="4">1277</strain>
    </source>
</reference>
<dbReference type="PANTHER" id="PTHR21180">
    <property type="entry name" value="ENDONUCLEASE/EXONUCLEASE/PHOSPHATASE FAMILY DOMAIN-CONTAINING PROTEIN 1"/>
    <property type="match status" value="1"/>
</dbReference>
<feature type="transmembrane region" description="Helical" evidence="2">
    <location>
        <begin position="21"/>
        <end position="39"/>
    </location>
</feature>
<keyword evidence="2" id="KW-0472">Membrane</keyword>
<protein>
    <submittedName>
        <fullName evidence="4">Helix-hairpin-helix domain-containing protein</fullName>
    </submittedName>
</protein>
<dbReference type="PANTHER" id="PTHR21180:SF32">
    <property type="entry name" value="ENDONUCLEASE_EXONUCLEASE_PHOSPHATASE FAMILY DOMAIN-CONTAINING PROTEIN 1"/>
    <property type="match status" value="1"/>
</dbReference>
<evidence type="ECO:0000256" key="1">
    <source>
        <dbReference type="SAM" id="MobiDB-lite"/>
    </source>
</evidence>
<dbReference type="InterPro" id="IPR051675">
    <property type="entry name" value="Endo/Exo/Phosphatase_dom_1"/>
</dbReference>
<organism evidence="4 5">
    <name type="scientific">Romboutsia timonensis</name>
    <dbReference type="NCBI Taxonomy" id="1776391"/>
    <lineage>
        <taxon>Bacteria</taxon>
        <taxon>Bacillati</taxon>
        <taxon>Bacillota</taxon>
        <taxon>Clostridia</taxon>
        <taxon>Peptostreptococcales</taxon>
        <taxon>Peptostreptococcaceae</taxon>
        <taxon>Romboutsia</taxon>
    </lineage>
</organism>
<feature type="domain" description="Helix-hairpin-helix DNA-binding motif class 1" evidence="3">
    <location>
        <begin position="182"/>
        <end position="201"/>
    </location>
</feature>
<dbReference type="InterPro" id="IPR004509">
    <property type="entry name" value="Competence_ComEA_HhH"/>
</dbReference>
<accession>A0A921N137</accession>
<evidence type="ECO:0000313" key="4">
    <source>
        <dbReference type="EMBL" id="HJG96871.1"/>
    </source>
</evidence>
<evidence type="ECO:0000313" key="5">
    <source>
        <dbReference type="Proteomes" id="UP000776700"/>
    </source>
</evidence>